<keyword evidence="5" id="KW-0966">Cell projection</keyword>
<evidence type="ECO:0000256" key="1">
    <source>
        <dbReference type="ARBA" id="ARBA00022737"/>
    </source>
</evidence>
<keyword evidence="1" id="KW-0677">Repeat</keyword>
<dbReference type="PANTHER" id="PTHR44314">
    <property type="entry name" value="CILIA- AND FLAGELLA-ASSOCIATED PROTEIN 70"/>
    <property type="match status" value="1"/>
</dbReference>
<dbReference type="Pfam" id="PF13432">
    <property type="entry name" value="TPR_16"/>
    <property type="match status" value="1"/>
</dbReference>
<dbReference type="SMART" id="SM00028">
    <property type="entry name" value="TPR"/>
    <property type="match status" value="4"/>
</dbReference>
<dbReference type="Proteomes" id="UP000504618">
    <property type="component" value="Unplaced"/>
</dbReference>
<evidence type="ECO:0000256" key="2">
    <source>
        <dbReference type="ARBA" id="ARBA00022803"/>
    </source>
</evidence>
<dbReference type="Gene3D" id="1.25.40.10">
    <property type="entry name" value="Tetratricopeptide repeat domain"/>
    <property type="match status" value="2"/>
</dbReference>
<dbReference type="GO" id="GO:0060271">
    <property type="term" value="P:cilium assembly"/>
    <property type="evidence" value="ECO:0007669"/>
    <property type="project" value="TreeGrafter"/>
</dbReference>
<dbReference type="GO" id="GO:0031514">
    <property type="term" value="C:motile cilium"/>
    <property type="evidence" value="ECO:0007669"/>
    <property type="project" value="TreeGrafter"/>
</dbReference>
<dbReference type="InterPro" id="IPR052628">
    <property type="entry name" value="CFAP70"/>
</dbReference>
<dbReference type="GeneID" id="112458927"/>
<gene>
    <name evidence="5" type="primary">LOC112458927</name>
</gene>
<protein>
    <submittedName>
        <fullName evidence="5">Cilia- and flagella-associated protein 70</fullName>
    </submittedName>
</protein>
<keyword evidence="4" id="KW-1185">Reference proteome</keyword>
<dbReference type="PROSITE" id="PS50005">
    <property type="entry name" value="TPR"/>
    <property type="match status" value="1"/>
</dbReference>
<dbReference type="InterPro" id="IPR011990">
    <property type="entry name" value="TPR-like_helical_dom_sf"/>
</dbReference>
<proteinExistence type="predicted"/>
<evidence type="ECO:0000256" key="3">
    <source>
        <dbReference type="PROSITE-ProRule" id="PRU00339"/>
    </source>
</evidence>
<accession>A0A6J1Q8E0</accession>
<dbReference type="GO" id="GO:0003341">
    <property type="term" value="P:cilium movement"/>
    <property type="evidence" value="ECO:0007669"/>
    <property type="project" value="TreeGrafter"/>
</dbReference>
<keyword evidence="2 3" id="KW-0802">TPR repeat</keyword>
<sequence>MRKFAFMRQTVKEETGVSFVVMHNDVVLGESIPLIIDPGFKEPPQIYDVNFAVEFSFIVNDRNSTDPIVSTPILIKVTCDAQDQRMPDSAESAAESKNKVTAVAPQQTSTSSSVIGFCTLDLMPILLGEKSLAERLIVQTPHLSFDGNAVSWQNLPWLNATVTYDGDEIFPSQAEINFLSVTVESIYNPPSFFAEDADYKAGTIIYVDDKIPENLIFEDGKWTKYRDLERTKRWRSLSKLQSRARLSKWKLGHDYACVKNTLDAKFDVQKKVCQDEPKIEWNFMNRSMLRNVGSEAMRKHLVKYKYWPFQFMVHAEESSVKQQERESAKCQLYQCYIDLSELVFPGIKSTRVVAQLYTHDALSMAEKTSLEKDIFSMEPWSEDLKGRESEKSIQSNIETTQSTPLTSETGEPVFVIVEVELFRPLIPCRLETDLSDIIEEMMKPKAVKPHYVYSDEVAEQQYAACIQKLVETITESYRDFREKKKREKLSASKERENDFEKPKETKYCFAPEEVRLKQRDTRNYYIARSYTCHDSFQDELACFTQYLYKTGTYLNVRSTLKIKVITLLDQKFKTSMNTVHSIDSQNFVASVYTYLVEQMHLAINKIVESRLADDDSWTAMPKKLYFYAEEAYELGHVDDARRHYQAAIAADKSDPEAWTKYAIFLVKIGDVERAKECCREAILSNRRDKIALLAYGLILAEDRSFREAEVFLRAVTDFYPRFIEGWVILHLFYTRTNYSPGIDLTLRIAEKCMKDGDEETEISSEDPLAWTMIHCPRDNVLMITATLLLKLHFYDFADLALVKEMSRAGRSTHVLYYLAVRRYLSQQYEETLLHLREAECIYGLDYSISSLMGHCHFQEGNFAEAIHCYEFANAMFNRPDDLHLVQTRMGLYYENAGDYERGLKIFLSVCKTSPTAETWLGAGIAFFELRRFTEAEAALSEANQIDNRNATVWKYLCLLNMSLERHDEFAQCYGQIAQCTLVTLCLVEIAMFTTISCDESGNAVRHSALKKDDVPRVKIKVFRGPTQEGDGEFFATWGYWIQQPSR</sequence>
<keyword evidence="5" id="KW-0282">Flagellum</keyword>
<keyword evidence="5" id="KW-0969">Cilium</keyword>
<dbReference type="SUPFAM" id="SSF48452">
    <property type="entry name" value="TPR-like"/>
    <property type="match status" value="2"/>
</dbReference>
<dbReference type="OrthoDB" id="10262375at2759"/>
<dbReference type="GO" id="GO:0070062">
    <property type="term" value="C:extracellular exosome"/>
    <property type="evidence" value="ECO:0007669"/>
    <property type="project" value="TreeGrafter"/>
</dbReference>
<dbReference type="InterPro" id="IPR019734">
    <property type="entry name" value="TPR_rpt"/>
</dbReference>
<reference evidence="5" key="1">
    <citation type="submission" date="2025-08" db="UniProtKB">
        <authorList>
            <consortium name="RefSeq"/>
        </authorList>
    </citation>
    <scope>IDENTIFICATION</scope>
    <source>
        <tissue evidence="5">Whole body</tissue>
    </source>
</reference>
<organism evidence="4 5">
    <name type="scientific">Temnothorax curvispinosus</name>
    <dbReference type="NCBI Taxonomy" id="300111"/>
    <lineage>
        <taxon>Eukaryota</taxon>
        <taxon>Metazoa</taxon>
        <taxon>Ecdysozoa</taxon>
        <taxon>Arthropoda</taxon>
        <taxon>Hexapoda</taxon>
        <taxon>Insecta</taxon>
        <taxon>Pterygota</taxon>
        <taxon>Neoptera</taxon>
        <taxon>Endopterygota</taxon>
        <taxon>Hymenoptera</taxon>
        <taxon>Apocrita</taxon>
        <taxon>Aculeata</taxon>
        <taxon>Formicoidea</taxon>
        <taxon>Formicidae</taxon>
        <taxon>Myrmicinae</taxon>
        <taxon>Temnothorax</taxon>
    </lineage>
</organism>
<evidence type="ECO:0000313" key="5">
    <source>
        <dbReference type="RefSeq" id="XP_024878532.1"/>
    </source>
</evidence>
<feature type="repeat" description="TPR" evidence="3">
    <location>
        <begin position="916"/>
        <end position="949"/>
    </location>
</feature>
<evidence type="ECO:0000313" key="4">
    <source>
        <dbReference type="Proteomes" id="UP000504618"/>
    </source>
</evidence>
<name>A0A6J1Q8E0_9HYME</name>
<dbReference type="RefSeq" id="XP_024878532.1">
    <property type="nucleotide sequence ID" value="XM_025022764.1"/>
</dbReference>
<dbReference type="AlphaFoldDB" id="A0A6J1Q8E0"/>
<dbReference type="PANTHER" id="PTHR44314:SF1">
    <property type="entry name" value="CILIA- AND FLAGELLA-ASSOCIATED PROTEIN 70"/>
    <property type="match status" value="1"/>
</dbReference>
<dbReference type="Pfam" id="PF14559">
    <property type="entry name" value="TPR_19"/>
    <property type="match status" value="1"/>
</dbReference>